<evidence type="ECO:0000256" key="8">
    <source>
        <dbReference type="ARBA" id="ARBA00023157"/>
    </source>
</evidence>
<evidence type="ECO:0000256" key="4">
    <source>
        <dbReference type="ARBA" id="ARBA00022529"/>
    </source>
</evidence>
<dbReference type="PANTHER" id="PTHR36788:SF4">
    <property type="entry name" value="DEFENSIN-LIKE PROTEIN 181-RELATED"/>
    <property type="match status" value="1"/>
</dbReference>
<dbReference type="PROSITE" id="PS51379">
    <property type="entry name" value="4FE4S_FER_2"/>
    <property type="match status" value="1"/>
</dbReference>
<evidence type="ECO:0000256" key="9">
    <source>
        <dbReference type="RuleBase" id="RU367109"/>
    </source>
</evidence>
<proteinExistence type="inferred from homology"/>
<sequence>MARMTLRVFIVNLLIIFTSVVDQARAKTCIDGLGTCENCDERCKAKHGPSSESNCGISTEVPLPLCTCYYQCGSSSSPPPSPKKCNGGVGICSQRCPEKCCDMNCAQKYNGGHGFCNTLGTFSLCQCEYPC</sequence>
<evidence type="ECO:0000256" key="3">
    <source>
        <dbReference type="ARBA" id="ARBA00022525"/>
    </source>
</evidence>
<evidence type="ECO:0000313" key="12">
    <source>
        <dbReference type="RefSeq" id="XP_010438224.1"/>
    </source>
</evidence>
<keyword evidence="6 9" id="KW-0732">Signal</keyword>
<dbReference type="GeneID" id="104721854"/>
<evidence type="ECO:0000256" key="5">
    <source>
        <dbReference type="ARBA" id="ARBA00022577"/>
    </source>
</evidence>
<protein>
    <recommendedName>
        <fullName evidence="9">Defensin-like protein</fullName>
    </recommendedName>
</protein>
<dbReference type="Proteomes" id="UP000694864">
    <property type="component" value="Chromosome 11"/>
</dbReference>
<keyword evidence="8" id="KW-1015">Disulfide bond</keyword>
<reference evidence="12" key="2">
    <citation type="submission" date="2025-08" db="UniProtKB">
        <authorList>
            <consortium name="RefSeq"/>
        </authorList>
    </citation>
    <scope>IDENTIFICATION</scope>
    <source>
        <tissue evidence="12">Leaf</tissue>
    </source>
</reference>
<feature type="domain" description="4Fe-4S ferredoxin-type" evidence="10">
    <location>
        <begin position="76"/>
        <end position="106"/>
    </location>
</feature>
<evidence type="ECO:0000256" key="1">
    <source>
        <dbReference type="ARBA" id="ARBA00004613"/>
    </source>
</evidence>
<accession>A0ABM0UA99</accession>
<gene>
    <name evidence="12" type="primary">LOC104721854</name>
</gene>
<dbReference type="InterPro" id="IPR017896">
    <property type="entry name" value="4Fe4S_Fe-S-bd"/>
</dbReference>
<evidence type="ECO:0000256" key="7">
    <source>
        <dbReference type="ARBA" id="ARBA00022821"/>
    </source>
</evidence>
<comment type="subcellular location">
    <subcellularLocation>
        <location evidence="1 9">Secreted</location>
    </subcellularLocation>
</comment>
<dbReference type="InterPro" id="IPR039641">
    <property type="entry name" value="LCR"/>
</dbReference>
<keyword evidence="11" id="KW-1185">Reference proteome</keyword>
<keyword evidence="4 9" id="KW-0929">Antimicrobial</keyword>
<feature type="signal peptide" evidence="9">
    <location>
        <begin position="1"/>
        <end position="26"/>
    </location>
</feature>
<evidence type="ECO:0000259" key="10">
    <source>
        <dbReference type="PROSITE" id="PS51379"/>
    </source>
</evidence>
<evidence type="ECO:0000256" key="6">
    <source>
        <dbReference type="ARBA" id="ARBA00022729"/>
    </source>
</evidence>
<reference evidence="11" key="1">
    <citation type="journal article" date="2014" name="Nat. Commun.">
        <title>The emerging biofuel crop Camelina sativa retains a highly undifferentiated hexaploid genome structure.</title>
        <authorList>
            <person name="Kagale S."/>
            <person name="Koh C."/>
            <person name="Nixon J."/>
            <person name="Bollina V."/>
            <person name="Clarke W.E."/>
            <person name="Tuteja R."/>
            <person name="Spillane C."/>
            <person name="Robinson S.J."/>
            <person name="Links M.G."/>
            <person name="Clarke C."/>
            <person name="Higgins E.E."/>
            <person name="Huebert T."/>
            <person name="Sharpe A.G."/>
            <person name="Parkin I.A."/>
        </authorList>
    </citation>
    <scope>NUCLEOTIDE SEQUENCE [LARGE SCALE GENOMIC DNA]</scope>
    <source>
        <strain evidence="11">cv. DH55</strain>
    </source>
</reference>
<keyword evidence="3 9" id="KW-0964">Secreted</keyword>
<name>A0ABM0UA99_CAMSA</name>
<evidence type="ECO:0000256" key="2">
    <source>
        <dbReference type="ARBA" id="ARBA00006722"/>
    </source>
</evidence>
<feature type="chain" id="PRO_5044967798" description="Defensin-like protein" evidence="9">
    <location>
        <begin position="27"/>
        <end position="131"/>
    </location>
</feature>
<organism evidence="11 12">
    <name type="scientific">Camelina sativa</name>
    <name type="common">False flax</name>
    <name type="synonym">Myagrum sativum</name>
    <dbReference type="NCBI Taxonomy" id="90675"/>
    <lineage>
        <taxon>Eukaryota</taxon>
        <taxon>Viridiplantae</taxon>
        <taxon>Streptophyta</taxon>
        <taxon>Embryophyta</taxon>
        <taxon>Tracheophyta</taxon>
        <taxon>Spermatophyta</taxon>
        <taxon>Magnoliopsida</taxon>
        <taxon>eudicotyledons</taxon>
        <taxon>Gunneridae</taxon>
        <taxon>Pentapetalae</taxon>
        <taxon>rosids</taxon>
        <taxon>malvids</taxon>
        <taxon>Brassicales</taxon>
        <taxon>Brassicaceae</taxon>
        <taxon>Camelineae</taxon>
        <taxon>Camelina</taxon>
    </lineage>
</organism>
<dbReference type="PANTHER" id="PTHR36788">
    <property type="entry name" value="DEFENSIN-LIKE PROTEIN 183"/>
    <property type="match status" value="1"/>
</dbReference>
<comment type="similarity">
    <text evidence="2 9">Belongs to the DEFL family.</text>
</comment>
<keyword evidence="7 9" id="KW-0611">Plant defense</keyword>
<evidence type="ECO:0000313" key="11">
    <source>
        <dbReference type="Proteomes" id="UP000694864"/>
    </source>
</evidence>
<keyword evidence="5 9" id="KW-0295">Fungicide</keyword>
<dbReference type="RefSeq" id="XP_010438224.1">
    <property type="nucleotide sequence ID" value="XM_010439922.2"/>
</dbReference>